<dbReference type="InterPro" id="IPR014776">
    <property type="entry name" value="4pyrrole_Mease_sub2"/>
</dbReference>
<dbReference type="Gene3D" id="3.30.950.10">
    <property type="entry name" value="Methyltransferase, Cobalt-precorrin-4 Transmethylase, Domain 2"/>
    <property type="match status" value="1"/>
</dbReference>
<comment type="similarity">
    <text evidence="2 6">Belongs to the precorrin methyltransferase family.</text>
</comment>
<dbReference type="Pfam" id="PF01890">
    <property type="entry name" value="CbiG_C"/>
    <property type="match status" value="1"/>
</dbReference>
<dbReference type="Gene3D" id="3.30.420.180">
    <property type="entry name" value="CobE/GbiG C-terminal domain"/>
    <property type="match status" value="1"/>
</dbReference>
<dbReference type="PANTHER" id="PTHR37477">
    <property type="entry name" value="COBALT-PRECORRIN-5A HYDROLASE"/>
    <property type="match status" value="1"/>
</dbReference>
<dbReference type="InterPro" id="IPR035996">
    <property type="entry name" value="4pyrrol_Methylase_sf"/>
</dbReference>
<dbReference type="SUPFAM" id="SSF53790">
    <property type="entry name" value="Tetrapyrrole methylase"/>
    <property type="match status" value="1"/>
</dbReference>
<dbReference type="NCBIfam" id="TIGR01465">
    <property type="entry name" value="cobM_cbiF"/>
    <property type="match status" value="1"/>
</dbReference>
<dbReference type="InterPro" id="IPR021745">
    <property type="entry name" value="CbiG_mid"/>
</dbReference>
<keyword evidence="12" id="KW-1185">Reference proteome</keyword>
<evidence type="ECO:0000313" key="12">
    <source>
        <dbReference type="Proteomes" id="UP000179797"/>
    </source>
</evidence>
<dbReference type="GO" id="GO:0032259">
    <property type="term" value="P:methylation"/>
    <property type="evidence" value="ECO:0007669"/>
    <property type="project" value="UniProtKB-KW"/>
</dbReference>
<dbReference type="PANTHER" id="PTHR37477:SF1">
    <property type="entry name" value="COBALT-PRECORRIN-5A HYDROLASE"/>
    <property type="match status" value="1"/>
</dbReference>
<dbReference type="InterPro" id="IPR000878">
    <property type="entry name" value="4pyrrol_Mease"/>
</dbReference>
<dbReference type="EMBL" id="JRYR02000001">
    <property type="protein sequence ID" value="OHX65866.1"/>
    <property type="molecule type" value="Genomic_DNA"/>
</dbReference>
<feature type="domain" description="CobE/GbiG C-terminal" evidence="8">
    <location>
        <begin position="228"/>
        <end position="350"/>
    </location>
</feature>
<evidence type="ECO:0000259" key="10">
    <source>
        <dbReference type="Pfam" id="PF11761"/>
    </source>
</evidence>
<dbReference type="Proteomes" id="UP000179797">
    <property type="component" value="Unassembled WGS sequence"/>
</dbReference>
<evidence type="ECO:0000259" key="8">
    <source>
        <dbReference type="Pfam" id="PF01890"/>
    </source>
</evidence>
<feature type="domain" description="Tetrapyrrole methylase" evidence="7">
    <location>
        <begin position="361"/>
        <end position="566"/>
    </location>
</feature>
<dbReference type="Pfam" id="PF00590">
    <property type="entry name" value="TP_methylase"/>
    <property type="match status" value="1"/>
</dbReference>
<dbReference type="Pfam" id="PF11761">
    <property type="entry name" value="CbiG_mid"/>
    <property type="match status" value="1"/>
</dbReference>
<dbReference type="AlphaFoldDB" id="A0A1S1YXY2"/>
<evidence type="ECO:0000256" key="6">
    <source>
        <dbReference type="RuleBase" id="RU003960"/>
    </source>
</evidence>
<keyword evidence="4 6" id="KW-0808">Transferase</keyword>
<keyword evidence="5" id="KW-0949">S-adenosyl-L-methionine</keyword>
<evidence type="ECO:0000256" key="4">
    <source>
        <dbReference type="ARBA" id="ARBA00022679"/>
    </source>
</evidence>
<evidence type="ECO:0000313" key="11">
    <source>
        <dbReference type="EMBL" id="OHX65866.1"/>
    </source>
</evidence>
<organism evidence="11 12">
    <name type="scientific">Flammeovirga pacifica</name>
    <dbReference type="NCBI Taxonomy" id="915059"/>
    <lineage>
        <taxon>Bacteria</taxon>
        <taxon>Pseudomonadati</taxon>
        <taxon>Bacteroidota</taxon>
        <taxon>Cytophagia</taxon>
        <taxon>Cytophagales</taxon>
        <taxon>Flammeovirgaceae</taxon>
        <taxon>Flammeovirga</taxon>
    </lineage>
</organism>
<dbReference type="InterPro" id="IPR014777">
    <property type="entry name" value="4pyrrole_Mease_sub1"/>
</dbReference>
<dbReference type="Gene3D" id="3.40.1010.10">
    <property type="entry name" value="Cobalt-precorrin-4 Transmethylase, Domain 1"/>
    <property type="match status" value="1"/>
</dbReference>
<dbReference type="CDD" id="cd11641">
    <property type="entry name" value="Precorrin-4_C11-MT"/>
    <property type="match status" value="1"/>
</dbReference>
<dbReference type="STRING" id="915059.NH26_05620"/>
<dbReference type="InterPro" id="IPR021744">
    <property type="entry name" value="CbiG_N"/>
</dbReference>
<comment type="pathway">
    <text evidence="1">Cofactor biosynthesis; adenosylcobalamin biosynthesis.</text>
</comment>
<protein>
    <submittedName>
        <fullName evidence="11">Precorrin-4 C(11)-methyltransferase</fullName>
    </submittedName>
</protein>
<sequence>MMKKIAFISTTDRGIDQALILQKEFPKSIVVTTRSTAHASVSKVGSLNAFLENNFHKYDGFCFVSAMGICVRLISPFIENKVSDPAIICVDDHGKYVQSVLAGHLGGANQLAKKVAQITGGQPIISTSSDLQEIWSLDTLGKEYDWQLEHEGSLNELISLFVNNRPTALLLDIKDKGTEALERTLPDFVKVFYDDKEIDYKLFDLLIGVTYKVYTTPIPALFYRPKVLSLGSGCSKTLDFELFESRLKSELKSKGISFASIASFGSIDIKAQQGAYLSFVKKYNLPFFTFTKEQIDNVVVPNPSEMVQSKIGVDGVSESTSMIMANQRKVIVEKQKIHLDNNDKFTFALALNKSNERRNAVAIIGAGPGDEELITVKGKRYLETADCVLYAGSLIPEEMIGWCKENAIVRNSAMMTLEEQVTLMYDQYKKGNAVVRLHSGDPSLYGAIQEQMTIFDELEMDYFIVPGISAFSAAASVLKSEFTIPEVVQSIVLTRGEGKTPMPSEESISNFAKTNATMCIFLSAGIAKKVEAQLLGHFDENTPVAVLYRLTWKDEEIYQGKLKDLAKIVKDSKRTRTVLIVVGKAIGARKNRSQLYSPDWQHIFRTNKKFVIKEA</sequence>
<dbReference type="PROSITE" id="PS00840">
    <property type="entry name" value="SUMT_2"/>
    <property type="match status" value="1"/>
</dbReference>
<dbReference type="Gene3D" id="3.40.50.11220">
    <property type="match status" value="1"/>
</dbReference>
<proteinExistence type="inferred from homology"/>
<dbReference type="UniPathway" id="UPA00148"/>
<evidence type="ECO:0000256" key="3">
    <source>
        <dbReference type="ARBA" id="ARBA00022603"/>
    </source>
</evidence>
<dbReference type="InterPro" id="IPR052553">
    <property type="entry name" value="CbiG_hydrolase"/>
</dbReference>
<dbReference type="SUPFAM" id="SSF159672">
    <property type="entry name" value="CbiG N-terminal domain-like"/>
    <property type="match status" value="1"/>
</dbReference>
<feature type="domain" description="Cobalamin biosynthesis central region" evidence="10">
    <location>
        <begin position="135"/>
        <end position="225"/>
    </location>
</feature>
<name>A0A1S1YXY2_FLAPC</name>
<dbReference type="Pfam" id="PF11760">
    <property type="entry name" value="CbiG_N"/>
    <property type="match status" value="1"/>
</dbReference>
<keyword evidence="3 6" id="KW-0489">Methyltransferase</keyword>
<dbReference type="PROSITE" id="PS00839">
    <property type="entry name" value="SUMT_1"/>
    <property type="match status" value="1"/>
</dbReference>
<evidence type="ECO:0000256" key="5">
    <source>
        <dbReference type="ARBA" id="ARBA00022691"/>
    </source>
</evidence>
<reference evidence="11 12" key="1">
    <citation type="journal article" date="2012" name="Int. J. Syst. Evol. Microbiol.">
        <title>Flammeovirga pacifica sp. nov., isolated from deep-sea sediment.</title>
        <authorList>
            <person name="Xu H."/>
            <person name="Fu Y."/>
            <person name="Yang N."/>
            <person name="Ding Z."/>
            <person name="Lai Q."/>
            <person name="Zeng R."/>
        </authorList>
    </citation>
    <scope>NUCLEOTIDE SEQUENCE [LARGE SCALE GENOMIC DNA]</scope>
    <source>
        <strain evidence="12">DSM 24597 / LMG 26175 / WPAGA1</strain>
    </source>
</reference>
<feature type="domain" description="Cobalamin synthesis G N-terminal" evidence="9">
    <location>
        <begin position="50"/>
        <end position="130"/>
    </location>
</feature>
<dbReference type="GO" id="GO:0046026">
    <property type="term" value="F:precorrin-4 C11-methyltransferase activity"/>
    <property type="evidence" value="ECO:0007669"/>
    <property type="project" value="InterPro"/>
</dbReference>
<dbReference type="InterPro" id="IPR003043">
    <property type="entry name" value="Uropor_MeTrfase_CS"/>
</dbReference>
<dbReference type="InterPro" id="IPR002750">
    <property type="entry name" value="CobE/GbiG_C"/>
</dbReference>
<evidence type="ECO:0000256" key="1">
    <source>
        <dbReference type="ARBA" id="ARBA00004953"/>
    </source>
</evidence>
<evidence type="ECO:0000256" key="2">
    <source>
        <dbReference type="ARBA" id="ARBA00005879"/>
    </source>
</evidence>
<dbReference type="SUPFAM" id="SSF159664">
    <property type="entry name" value="CobE/GbiG C-terminal domain-like"/>
    <property type="match status" value="1"/>
</dbReference>
<comment type="caution">
    <text evidence="11">The sequence shown here is derived from an EMBL/GenBank/DDBJ whole genome shotgun (WGS) entry which is preliminary data.</text>
</comment>
<evidence type="ECO:0000259" key="7">
    <source>
        <dbReference type="Pfam" id="PF00590"/>
    </source>
</evidence>
<gene>
    <name evidence="11" type="ORF">NH26_05620</name>
</gene>
<evidence type="ECO:0000259" key="9">
    <source>
        <dbReference type="Pfam" id="PF11760"/>
    </source>
</evidence>
<dbReference type="InterPro" id="IPR036518">
    <property type="entry name" value="CobE/GbiG_C_sf"/>
</dbReference>
<accession>A0A1S1YXY2</accession>
<dbReference type="GO" id="GO:0009236">
    <property type="term" value="P:cobalamin biosynthetic process"/>
    <property type="evidence" value="ECO:0007669"/>
    <property type="project" value="UniProtKB-UniPathway"/>
</dbReference>
<dbReference type="InterPro" id="IPR006362">
    <property type="entry name" value="Cbl_synth_CobM/CibF"/>
</dbReference>
<dbReference type="InterPro" id="IPR038029">
    <property type="entry name" value="GbiG_N_sf"/>
</dbReference>